<protein>
    <recommendedName>
        <fullName evidence="4">RNase H type-1 domain-containing protein</fullName>
    </recommendedName>
</protein>
<dbReference type="EnsemblPlants" id="AES64021">
    <property type="protein sequence ID" value="AES64021"/>
    <property type="gene ID" value="MTR_2g015900"/>
</dbReference>
<dbReference type="Proteomes" id="UP000002051">
    <property type="component" value="Chromosome 2"/>
</dbReference>
<sequence length="138" mass="15976">MVGPNTIPQNRFVRWKMSPLYKLLSRIYPIKSHIAKCKIQIVLKPLKRVSYSYSKDGEWATWIDEDTMIVNVDESALTDPRKVGYDGLICKSTMIGIKLCWEVGYKKLMCYSNSLHVGQLVSKNTSRFHHHANILEFL</sequence>
<proteinExistence type="predicted"/>
<evidence type="ECO:0000313" key="2">
    <source>
        <dbReference type="EnsemblPlants" id="AES64021"/>
    </source>
</evidence>
<accession>G7ILJ1</accession>
<evidence type="ECO:0000313" key="1">
    <source>
        <dbReference type="EMBL" id="AES64021.1"/>
    </source>
</evidence>
<reference evidence="2" key="3">
    <citation type="submission" date="2015-04" db="UniProtKB">
        <authorList>
            <consortium name="EnsemblPlants"/>
        </authorList>
    </citation>
    <scope>IDENTIFICATION</scope>
    <source>
        <strain evidence="2">cv. Jemalong A17</strain>
    </source>
</reference>
<keyword evidence="3" id="KW-1185">Reference proteome</keyword>
<evidence type="ECO:0008006" key="4">
    <source>
        <dbReference type="Google" id="ProtNLM"/>
    </source>
</evidence>
<organism evidence="1 3">
    <name type="scientific">Medicago truncatula</name>
    <name type="common">Barrel medic</name>
    <name type="synonym">Medicago tribuloides</name>
    <dbReference type="NCBI Taxonomy" id="3880"/>
    <lineage>
        <taxon>Eukaryota</taxon>
        <taxon>Viridiplantae</taxon>
        <taxon>Streptophyta</taxon>
        <taxon>Embryophyta</taxon>
        <taxon>Tracheophyta</taxon>
        <taxon>Spermatophyta</taxon>
        <taxon>Magnoliopsida</taxon>
        <taxon>eudicotyledons</taxon>
        <taxon>Gunneridae</taxon>
        <taxon>Pentapetalae</taxon>
        <taxon>rosids</taxon>
        <taxon>fabids</taxon>
        <taxon>Fabales</taxon>
        <taxon>Fabaceae</taxon>
        <taxon>Papilionoideae</taxon>
        <taxon>50 kb inversion clade</taxon>
        <taxon>NPAAA clade</taxon>
        <taxon>Hologalegina</taxon>
        <taxon>IRL clade</taxon>
        <taxon>Trifolieae</taxon>
        <taxon>Medicago</taxon>
    </lineage>
</organism>
<dbReference type="HOGENOM" id="CLU_1858191_0_0_1"/>
<reference evidence="1 3" key="1">
    <citation type="journal article" date="2011" name="Nature">
        <title>The Medicago genome provides insight into the evolution of rhizobial symbioses.</title>
        <authorList>
            <person name="Young N.D."/>
            <person name="Debelle F."/>
            <person name="Oldroyd G.E."/>
            <person name="Geurts R."/>
            <person name="Cannon S.B."/>
            <person name="Udvardi M.K."/>
            <person name="Benedito V.A."/>
            <person name="Mayer K.F."/>
            <person name="Gouzy J."/>
            <person name="Schoof H."/>
            <person name="Van de Peer Y."/>
            <person name="Proost S."/>
            <person name="Cook D.R."/>
            <person name="Meyers B.C."/>
            <person name="Spannagl M."/>
            <person name="Cheung F."/>
            <person name="De Mita S."/>
            <person name="Krishnakumar V."/>
            <person name="Gundlach H."/>
            <person name="Zhou S."/>
            <person name="Mudge J."/>
            <person name="Bharti A.K."/>
            <person name="Murray J.D."/>
            <person name="Naoumkina M.A."/>
            <person name="Rosen B."/>
            <person name="Silverstein K.A."/>
            <person name="Tang H."/>
            <person name="Rombauts S."/>
            <person name="Zhao P.X."/>
            <person name="Zhou P."/>
            <person name="Barbe V."/>
            <person name="Bardou P."/>
            <person name="Bechner M."/>
            <person name="Bellec A."/>
            <person name="Berger A."/>
            <person name="Berges H."/>
            <person name="Bidwell S."/>
            <person name="Bisseling T."/>
            <person name="Choisne N."/>
            <person name="Couloux A."/>
            <person name="Denny R."/>
            <person name="Deshpande S."/>
            <person name="Dai X."/>
            <person name="Doyle J.J."/>
            <person name="Dudez A.M."/>
            <person name="Farmer A.D."/>
            <person name="Fouteau S."/>
            <person name="Franken C."/>
            <person name="Gibelin C."/>
            <person name="Gish J."/>
            <person name="Goldstein S."/>
            <person name="Gonzalez A.J."/>
            <person name="Green P.J."/>
            <person name="Hallab A."/>
            <person name="Hartog M."/>
            <person name="Hua A."/>
            <person name="Humphray S.J."/>
            <person name="Jeong D.H."/>
            <person name="Jing Y."/>
            <person name="Jocker A."/>
            <person name="Kenton S.M."/>
            <person name="Kim D.J."/>
            <person name="Klee K."/>
            <person name="Lai H."/>
            <person name="Lang C."/>
            <person name="Lin S."/>
            <person name="Macmil S.L."/>
            <person name="Magdelenat G."/>
            <person name="Matthews L."/>
            <person name="McCorrison J."/>
            <person name="Monaghan E.L."/>
            <person name="Mun J.H."/>
            <person name="Najar F.Z."/>
            <person name="Nicholson C."/>
            <person name="Noirot C."/>
            <person name="O'Bleness M."/>
            <person name="Paule C.R."/>
            <person name="Poulain J."/>
            <person name="Prion F."/>
            <person name="Qin B."/>
            <person name="Qu C."/>
            <person name="Retzel E.F."/>
            <person name="Riddle C."/>
            <person name="Sallet E."/>
            <person name="Samain S."/>
            <person name="Samson N."/>
            <person name="Sanders I."/>
            <person name="Saurat O."/>
            <person name="Scarpelli C."/>
            <person name="Schiex T."/>
            <person name="Segurens B."/>
            <person name="Severin A.J."/>
            <person name="Sherrier D.J."/>
            <person name="Shi R."/>
            <person name="Sims S."/>
            <person name="Singer S.R."/>
            <person name="Sinharoy S."/>
            <person name="Sterck L."/>
            <person name="Viollet A."/>
            <person name="Wang B.B."/>
            <person name="Wang K."/>
            <person name="Wang M."/>
            <person name="Wang X."/>
            <person name="Warfsmann J."/>
            <person name="Weissenbach J."/>
            <person name="White D.D."/>
            <person name="White J.D."/>
            <person name="Wiley G.B."/>
            <person name="Wincker P."/>
            <person name="Xing Y."/>
            <person name="Yang L."/>
            <person name="Yao Z."/>
            <person name="Ying F."/>
            <person name="Zhai J."/>
            <person name="Zhou L."/>
            <person name="Zuber A."/>
            <person name="Denarie J."/>
            <person name="Dixon R.A."/>
            <person name="May G.D."/>
            <person name="Schwartz D.C."/>
            <person name="Rogers J."/>
            <person name="Quetier F."/>
            <person name="Town C.D."/>
            <person name="Roe B.A."/>
        </authorList>
    </citation>
    <scope>NUCLEOTIDE SEQUENCE [LARGE SCALE GENOMIC DNA]</scope>
    <source>
        <strain evidence="1">A17</strain>
        <strain evidence="2 3">cv. Jemalong A17</strain>
    </source>
</reference>
<evidence type="ECO:0000313" key="3">
    <source>
        <dbReference type="Proteomes" id="UP000002051"/>
    </source>
</evidence>
<dbReference type="EMBL" id="CM001218">
    <property type="protein sequence ID" value="AES64021.1"/>
    <property type="molecule type" value="Genomic_DNA"/>
</dbReference>
<dbReference type="AlphaFoldDB" id="G7ILJ1"/>
<name>G7ILJ1_MEDTR</name>
<gene>
    <name evidence="1" type="ordered locus">MTR_2g015900</name>
</gene>
<dbReference type="PaxDb" id="3880-AES64021"/>
<reference evidence="1 3" key="2">
    <citation type="journal article" date="2014" name="BMC Genomics">
        <title>An improved genome release (version Mt4.0) for the model legume Medicago truncatula.</title>
        <authorList>
            <person name="Tang H."/>
            <person name="Krishnakumar V."/>
            <person name="Bidwell S."/>
            <person name="Rosen B."/>
            <person name="Chan A."/>
            <person name="Zhou S."/>
            <person name="Gentzbittel L."/>
            <person name="Childs K.L."/>
            <person name="Yandell M."/>
            <person name="Gundlach H."/>
            <person name="Mayer K.F."/>
            <person name="Schwartz D.C."/>
            <person name="Town C.D."/>
        </authorList>
    </citation>
    <scope>GENOME REANNOTATION</scope>
    <source>
        <strain evidence="2 3">cv. Jemalong A17</strain>
    </source>
</reference>